<feature type="compositionally biased region" description="Basic and acidic residues" evidence="1">
    <location>
        <begin position="356"/>
        <end position="366"/>
    </location>
</feature>
<feature type="compositionally biased region" description="Basic and acidic residues" evidence="1">
    <location>
        <begin position="265"/>
        <end position="278"/>
    </location>
</feature>
<sequence length="1166" mass="131738">MAEGEDESFRKFRQEIEQKCLSKSAPKKRKQYLGPDSIDRPSSEATEDVSSAIDEPGCLQSTLNNQIDVGYLSVQNYTPVPHSNLFCHQATSDCKQVNSSASYNQVRHEIILDAKSSTVSKDSSATNDINSTTSRFYWEETTTAFSSIPLNNQIQVAPLLFEHTTAINLSHCQSNSSCNPSASPSDFLVSMPDINLGANTSKITGQATLEVSDNAEIFMGITGLLGRNCSQVDELSNGADGNQVDCMANSQVIYDAVTHNSTPSSEKETEASSERENSEPQSCQSHHQSHSSSTTSSRDSRSPSESSMSLLDSDNESNADEQGEYDQPVNDHDGCGHEERGIDQEEQDVPDQFAGEEGREIDRMPDEQQNGGAGEEREQEEQMHEGGGRPPTHGKLREAMLGGFLNNIEVPIGASRNDILFMALSLSSRNNESNTAFCKLIEMINCLFVSPILPCSQYLLDNLLVSDVGTHYHFYCKTCFKSFGEPDFKNIKFRNCENCNTSNNVSDLRLSSFFVIFDLPIQLEIILSKPELAEALSTPAEATARCRAGLLSDIYSGSMYQEFCASVANFQERIISMHLSVDGSPIANSSSASIWPIQGLIHELPPNMRMKNLLLCGLWFGKSHPKMNLFLPPFVFHMRTLSRGFQLRVGPNMWDTRLYCVGCCVDSGARGSVQGIKTHGGFFACNWCKICGAYIENAVRYPLTERRPDDRTHDEMVMLQRRLVRRRAARAGLLAVGEEMEQELQVEEEEEEEEENNDEPNEPRNPEMYGVISASALLNLPQFSMVNGFFVENMHCVDMGIVKGQISLWLEGAGMPYYIKGSLPELNRRILALRPPLEFRRMPRTLKERLNYKAREYNNFLWYSYIILKDILPNRYLNSWLLLIQAIFLLSQAEVTIQHINIAETLIIHYLAAVQVQYGEKNMSFNLHILRHLGAHVRRWGPLWATSAYVFEDGNGHLKNLIHTVQCVPHQVIRHWSWDLARQILYPHVSDKARNYASSIFKQKHHNKVSYLTGDCRLIGKPKLANLSEEETFVCEENQQPVENLHCYDKLVYKNCAYVAESKRCARTCNSVAQLNDKTVVLIRKILFDTENDRVFLFVSDINWEPVMTLPEAVAMDRDDHCLRNVLFIHEELRFIKVLDLRIVCFRTKLPHCDLLSVLPNVQNRH</sequence>
<feature type="compositionally biased region" description="Basic and acidic residues" evidence="1">
    <location>
        <begin position="374"/>
        <end position="387"/>
    </location>
</feature>
<proteinExistence type="predicted"/>
<dbReference type="Proteomes" id="UP001219518">
    <property type="component" value="Unassembled WGS sequence"/>
</dbReference>
<accession>A0AAE1I441</accession>
<evidence type="ECO:0000256" key="1">
    <source>
        <dbReference type="SAM" id="MobiDB-lite"/>
    </source>
</evidence>
<dbReference type="PANTHER" id="PTHR46579:SF1">
    <property type="entry name" value="F5_8 TYPE C DOMAIN-CONTAINING PROTEIN"/>
    <property type="match status" value="1"/>
</dbReference>
<gene>
    <name evidence="2" type="ORF">KUF71_017172</name>
</gene>
<feature type="compositionally biased region" description="Acidic residues" evidence="1">
    <location>
        <begin position="742"/>
        <end position="760"/>
    </location>
</feature>
<name>A0AAE1I441_9NEOP</name>
<reference evidence="2" key="2">
    <citation type="journal article" date="2023" name="BMC Genomics">
        <title>Pest status, molecular evolution, and epigenetic factors derived from the genome assembly of Frankliniella fusca, a thysanopteran phytovirus vector.</title>
        <authorList>
            <person name="Catto M.A."/>
            <person name="Labadie P.E."/>
            <person name="Jacobson A.L."/>
            <person name="Kennedy G.G."/>
            <person name="Srinivasan R."/>
            <person name="Hunt B.G."/>
        </authorList>
    </citation>
    <scope>NUCLEOTIDE SEQUENCE</scope>
    <source>
        <strain evidence="2">PL_HMW_Pooled</strain>
    </source>
</reference>
<comment type="caution">
    <text evidence="2">The sequence shown here is derived from an EMBL/GenBank/DDBJ whole genome shotgun (WGS) entry which is preliminary data.</text>
</comment>
<dbReference type="AlphaFoldDB" id="A0AAE1I441"/>
<organism evidence="2 3">
    <name type="scientific">Frankliniella fusca</name>
    <dbReference type="NCBI Taxonomy" id="407009"/>
    <lineage>
        <taxon>Eukaryota</taxon>
        <taxon>Metazoa</taxon>
        <taxon>Ecdysozoa</taxon>
        <taxon>Arthropoda</taxon>
        <taxon>Hexapoda</taxon>
        <taxon>Insecta</taxon>
        <taxon>Pterygota</taxon>
        <taxon>Neoptera</taxon>
        <taxon>Paraneoptera</taxon>
        <taxon>Thysanoptera</taxon>
        <taxon>Terebrantia</taxon>
        <taxon>Thripoidea</taxon>
        <taxon>Thripidae</taxon>
        <taxon>Frankliniella</taxon>
    </lineage>
</organism>
<keyword evidence="3" id="KW-1185">Reference proteome</keyword>
<evidence type="ECO:0000313" key="2">
    <source>
        <dbReference type="EMBL" id="KAK3932984.1"/>
    </source>
</evidence>
<dbReference type="EMBL" id="JAHWGI010001442">
    <property type="protein sequence ID" value="KAK3932984.1"/>
    <property type="molecule type" value="Genomic_DNA"/>
</dbReference>
<feature type="region of interest" description="Disordered" evidence="1">
    <location>
        <begin position="20"/>
        <end position="51"/>
    </location>
</feature>
<feature type="compositionally biased region" description="Low complexity" evidence="1">
    <location>
        <begin position="279"/>
        <end position="312"/>
    </location>
</feature>
<feature type="region of interest" description="Disordered" evidence="1">
    <location>
        <begin position="257"/>
        <end position="396"/>
    </location>
</feature>
<evidence type="ECO:0000313" key="3">
    <source>
        <dbReference type="Proteomes" id="UP001219518"/>
    </source>
</evidence>
<feature type="region of interest" description="Disordered" evidence="1">
    <location>
        <begin position="742"/>
        <end position="766"/>
    </location>
</feature>
<feature type="compositionally biased region" description="Acidic residues" evidence="1">
    <location>
        <begin position="313"/>
        <end position="324"/>
    </location>
</feature>
<feature type="compositionally biased region" description="Basic and acidic residues" evidence="1">
    <location>
        <begin position="329"/>
        <end position="343"/>
    </location>
</feature>
<protein>
    <submittedName>
        <fullName evidence="2">Halomucin</fullName>
    </submittedName>
</protein>
<reference evidence="2" key="1">
    <citation type="submission" date="2021-07" db="EMBL/GenBank/DDBJ databases">
        <authorList>
            <person name="Catto M.A."/>
            <person name="Jacobson A."/>
            <person name="Kennedy G."/>
            <person name="Labadie P."/>
            <person name="Hunt B.G."/>
            <person name="Srinivasan R."/>
        </authorList>
    </citation>
    <scope>NUCLEOTIDE SEQUENCE</scope>
    <source>
        <strain evidence="2">PL_HMW_Pooled</strain>
        <tissue evidence="2">Head</tissue>
    </source>
</reference>
<dbReference type="PANTHER" id="PTHR46579">
    <property type="entry name" value="F5/8 TYPE C DOMAIN-CONTAINING PROTEIN-RELATED"/>
    <property type="match status" value="1"/>
</dbReference>